<sequence>MKKILPLLIIFALFVTACGGNKEAEKKEEKKDDGKILQDDGMLNFKNALEKDGAVAYLLSNNSADKSGKLQPDSRVEGIIVNENGKITVYNTGYHYEKSIKLNQLDDLSEDIVKENGVNGDKAIIEKKIQEARAVYKINYENINTNDNKSDDAVIKRYESAVNLKYRAPEPKDLIYKMKDQGEEKAIFINALPNDVEEVGYKDDENISVLKIVDGKDNGFTLTEPTDLISTGKKQYIGYKTKANENNSDFRAIAVEAPKGTKGITSGLDQ</sequence>
<keyword evidence="3" id="KW-1185">Reference proteome</keyword>
<protein>
    <recommendedName>
        <fullName evidence="4">Lipoprotein</fullName>
    </recommendedName>
</protein>
<comment type="caution">
    <text evidence="2">The sequence shown here is derived from an EMBL/GenBank/DDBJ whole genome shotgun (WGS) entry which is preliminary data.</text>
</comment>
<dbReference type="AlphaFoldDB" id="A0A9Q8FNT8"/>
<reference evidence="2 3" key="1">
    <citation type="submission" date="2019-01" db="EMBL/GenBank/DDBJ databases">
        <title>Draft genome sequences of the type strains of six Macrococcus species.</title>
        <authorList>
            <person name="Mazhar S."/>
            <person name="Altermann E."/>
            <person name="Hill C."/>
            <person name="Mcauliffe O."/>
        </authorList>
    </citation>
    <scope>NUCLEOTIDE SEQUENCE [LARGE SCALE GENOMIC DNA]</scope>
    <source>
        <strain evidence="2 3">ATCC 51828</strain>
    </source>
</reference>
<dbReference type="OrthoDB" id="9781943at2"/>
<dbReference type="RefSeq" id="WP_133418378.1">
    <property type="nucleotide sequence ID" value="NZ_SCWD01000006.1"/>
</dbReference>
<feature type="signal peptide" evidence="1">
    <location>
        <begin position="1"/>
        <end position="17"/>
    </location>
</feature>
<dbReference type="EMBL" id="SCWD01000006">
    <property type="protein sequence ID" value="TDL95530.1"/>
    <property type="molecule type" value="Genomic_DNA"/>
</dbReference>
<accession>A0A9Q8FNT8</accession>
<evidence type="ECO:0000313" key="3">
    <source>
        <dbReference type="Proteomes" id="UP000295280"/>
    </source>
</evidence>
<proteinExistence type="predicted"/>
<evidence type="ECO:0000313" key="2">
    <source>
        <dbReference type="EMBL" id="TDL95530.1"/>
    </source>
</evidence>
<evidence type="ECO:0000256" key="1">
    <source>
        <dbReference type="SAM" id="SignalP"/>
    </source>
</evidence>
<dbReference type="PROSITE" id="PS51257">
    <property type="entry name" value="PROKAR_LIPOPROTEIN"/>
    <property type="match status" value="1"/>
</dbReference>
<name>A0A9Q8FNT8_9STAP</name>
<keyword evidence="1" id="KW-0732">Signal</keyword>
<dbReference type="Proteomes" id="UP000295280">
    <property type="component" value="Unassembled WGS sequence"/>
</dbReference>
<feature type="chain" id="PRO_5040467548" description="Lipoprotein" evidence="1">
    <location>
        <begin position="18"/>
        <end position="270"/>
    </location>
</feature>
<gene>
    <name evidence="2" type="ORF">ERX40_10125</name>
</gene>
<evidence type="ECO:0008006" key="4">
    <source>
        <dbReference type="Google" id="ProtNLM"/>
    </source>
</evidence>
<organism evidence="2 3">
    <name type="scientific">Macrococcus carouselicus</name>
    <dbReference type="NCBI Taxonomy" id="69969"/>
    <lineage>
        <taxon>Bacteria</taxon>
        <taxon>Bacillati</taxon>
        <taxon>Bacillota</taxon>
        <taxon>Bacilli</taxon>
        <taxon>Bacillales</taxon>
        <taxon>Staphylococcaceae</taxon>
        <taxon>Macrococcus</taxon>
    </lineage>
</organism>